<evidence type="ECO:0000256" key="9">
    <source>
        <dbReference type="RuleBase" id="RU000461"/>
    </source>
</evidence>
<dbReference type="PANTHER" id="PTHR24292:SF102">
    <property type="entry name" value="CYTOCHROME P450 FAMILY-RELATED"/>
    <property type="match status" value="1"/>
</dbReference>
<name>A0A8H3BAB3_9AGAM</name>
<evidence type="ECO:0000256" key="3">
    <source>
        <dbReference type="ARBA" id="ARBA00022617"/>
    </source>
</evidence>
<comment type="caution">
    <text evidence="11">The sequence shown here is derived from an EMBL/GenBank/DDBJ whole genome shotgun (WGS) entry which is preliminary data.</text>
</comment>
<dbReference type="OrthoDB" id="3147320at2759"/>
<evidence type="ECO:0000256" key="6">
    <source>
        <dbReference type="ARBA" id="ARBA00023004"/>
    </source>
</evidence>
<dbReference type="EMBL" id="CAJMWY010000902">
    <property type="protein sequence ID" value="CAE6451060.1"/>
    <property type="molecule type" value="Genomic_DNA"/>
</dbReference>
<evidence type="ECO:0000256" key="1">
    <source>
        <dbReference type="ARBA" id="ARBA00001971"/>
    </source>
</evidence>
<dbReference type="InterPro" id="IPR036396">
    <property type="entry name" value="Cyt_P450_sf"/>
</dbReference>
<dbReference type="InterPro" id="IPR001128">
    <property type="entry name" value="Cyt_P450"/>
</dbReference>
<dbReference type="GO" id="GO:0005506">
    <property type="term" value="F:iron ion binding"/>
    <property type="evidence" value="ECO:0007669"/>
    <property type="project" value="InterPro"/>
</dbReference>
<evidence type="ECO:0000313" key="11">
    <source>
        <dbReference type="EMBL" id="CAE6451060.1"/>
    </source>
</evidence>
<evidence type="ECO:0000256" key="10">
    <source>
        <dbReference type="SAM" id="MobiDB-lite"/>
    </source>
</evidence>
<dbReference type="AlphaFoldDB" id="A0A8H3BAB3"/>
<dbReference type="PRINTS" id="PR00385">
    <property type="entry name" value="P450"/>
</dbReference>
<dbReference type="InterPro" id="IPR002401">
    <property type="entry name" value="Cyt_P450_E_grp-I"/>
</dbReference>
<organism evidence="11 12">
    <name type="scientific">Rhizoctonia solani</name>
    <dbReference type="NCBI Taxonomy" id="456999"/>
    <lineage>
        <taxon>Eukaryota</taxon>
        <taxon>Fungi</taxon>
        <taxon>Dikarya</taxon>
        <taxon>Basidiomycota</taxon>
        <taxon>Agaricomycotina</taxon>
        <taxon>Agaricomycetes</taxon>
        <taxon>Cantharellales</taxon>
        <taxon>Ceratobasidiaceae</taxon>
        <taxon>Rhizoctonia</taxon>
    </lineage>
</organism>
<dbReference type="InterPro" id="IPR050476">
    <property type="entry name" value="Insect_CytP450_Detox"/>
</dbReference>
<dbReference type="InterPro" id="IPR017972">
    <property type="entry name" value="Cyt_P450_CS"/>
</dbReference>
<dbReference type="GO" id="GO:0020037">
    <property type="term" value="F:heme binding"/>
    <property type="evidence" value="ECO:0007669"/>
    <property type="project" value="InterPro"/>
</dbReference>
<accession>A0A8H3BAB3</accession>
<dbReference type="PANTHER" id="PTHR24292">
    <property type="entry name" value="CYTOCHROME P450"/>
    <property type="match status" value="1"/>
</dbReference>
<dbReference type="PROSITE" id="PS00086">
    <property type="entry name" value="CYTOCHROME_P450"/>
    <property type="match status" value="1"/>
</dbReference>
<keyword evidence="7 9" id="KW-0503">Monooxygenase</keyword>
<dbReference type="GO" id="GO:0016705">
    <property type="term" value="F:oxidoreductase activity, acting on paired donors, with incorporation or reduction of molecular oxygen"/>
    <property type="evidence" value="ECO:0007669"/>
    <property type="project" value="InterPro"/>
</dbReference>
<dbReference type="SUPFAM" id="SSF48264">
    <property type="entry name" value="Cytochrome P450"/>
    <property type="match status" value="1"/>
</dbReference>
<sequence length="654" mass="73838">MHLARRNTLSPAAGHMDRSPLHQTPTDTERNQTSARRARCGLDRARRQVCMVTVDFFWTETPPGGIKTARSSTWSRPKLLFSHYPIRLISLWICSLPLPPLLRSLLPLSAAALWVVIRYLQMLYRGHKYGAHQRILISEETKWRGLLPGKTNIPGIVYGGNRAFQAKYTEFLRAGKDAYMQVAMDNSRPNVYIADSRAIKTITMQKQRFMKDVEMVAEVVGMYGHSLASVEGDDWKRHRKEAQRAFNEKNIRMVWSETETVMNSLFEIWDKRDTNEVHIGDVPDMTEMLALLVISTAGFGRRASWDPAEDKIPEGREMSFSTALRTVSNNLVTRMLIPTWAKNLTKTTRTITTAFSEFGSYLDEMVSARRAGTATDGSELREAPHAQTAPDSLFNILLSANDKDDGKGEQKLSDSDVAGNAFLFLFAGHETTAHTLSFCLGLLALYPEVQQEIFEQIKGVLGSRDKLEYSDVNDLNLVECVFWEGLRLYPVVSQAPKVAVEDSVVSQAPKVAVEDSVVSVARNGPGADENTREDFFIPKGANVWLCFTAVHYNPTYWSEPEKFRPKRFLEPHNKDAFLAFSIGSRSCLGRKFAETEGIVALAMLIARYEIKIDEEKFPTIPGESILEREARLLDPVQHITLAPARLPLIFKRRF</sequence>
<dbReference type="Proteomes" id="UP000663861">
    <property type="component" value="Unassembled WGS sequence"/>
</dbReference>
<keyword evidence="4 8" id="KW-0479">Metal-binding</keyword>
<proteinExistence type="inferred from homology"/>
<comment type="similarity">
    <text evidence="2 9">Belongs to the cytochrome P450 family.</text>
</comment>
<dbReference type="GO" id="GO:0004497">
    <property type="term" value="F:monooxygenase activity"/>
    <property type="evidence" value="ECO:0007669"/>
    <property type="project" value="UniProtKB-KW"/>
</dbReference>
<gene>
    <name evidence="11" type="ORF">RDB_LOCUS54623</name>
</gene>
<evidence type="ECO:0000256" key="8">
    <source>
        <dbReference type="PIRSR" id="PIRSR602401-1"/>
    </source>
</evidence>
<feature type="binding site" description="axial binding residue" evidence="8">
    <location>
        <position position="587"/>
    </location>
    <ligand>
        <name>heme</name>
        <dbReference type="ChEBI" id="CHEBI:30413"/>
    </ligand>
    <ligandPart>
        <name>Fe</name>
        <dbReference type="ChEBI" id="CHEBI:18248"/>
    </ligandPart>
</feature>
<evidence type="ECO:0000256" key="2">
    <source>
        <dbReference type="ARBA" id="ARBA00010617"/>
    </source>
</evidence>
<reference evidence="11" key="1">
    <citation type="submission" date="2021-01" db="EMBL/GenBank/DDBJ databases">
        <authorList>
            <person name="Kaushik A."/>
        </authorList>
    </citation>
    <scope>NUCLEOTIDE SEQUENCE</scope>
    <source>
        <strain evidence="11">AG4-RS23</strain>
    </source>
</reference>
<keyword evidence="5 9" id="KW-0560">Oxidoreductase</keyword>
<evidence type="ECO:0000256" key="5">
    <source>
        <dbReference type="ARBA" id="ARBA00023002"/>
    </source>
</evidence>
<protein>
    <recommendedName>
        <fullName evidence="13">Cytochrome P450</fullName>
    </recommendedName>
</protein>
<dbReference type="Pfam" id="PF00067">
    <property type="entry name" value="p450"/>
    <property type="match status" value="2"/>
</dbReference>
<evidence type="ECO:0008006" key="13">
    <source>
        <dbReference type="Google" id="ProtNLM"/>
    </source>
</evidence>
<evidence type="ECO:0000256" key="7">
    <source>
        <dbReference type="ARBA" id="ARBA00023033"/>
    </source>
</evidence>
<evidence type="ECO:0000256" key="4">
    <source>
        <dbReference type="ARBA" id="ARBA00022723"/>
    </source>
</evidence>
<feature type="compositionally biased region" description="Polar residues" evidence="10">
    <location>
        <begin position="21"/>
        <end position="34"/>
    </location>
</feature>
<dbReference type="Gene3D" id="1.10.630.10">
    <property type="entry name" value="Cytochrome P450"/>
    <property type="match status" value="1"/>
</dbReference>
<keyword evidence="6 8" id="KW-0408">Iron</keyword>
<dbReference type="PRINTS" id="PR00463">
    <property type="entry name" value="EP450I"/>
</dbReference>
<keyword evidence="3 8" id="KW-0349">Heme</keyword>
<evidence type="ECO:0000313" key="12">
    <source>
        <dbReference type="Proteomes" id="UP000663861"/>
    </source>
</evidence>
<feature type="region of interest" description="Disordered" evidence="10">
    <location>
        <begin position="1"/>
        <end position="36"/>
    </location>
</feature>
<comment type="cofactor">
    <cofactor evidence="1 8">
        <name>heme</name>
        <dbReference type="ChEBI" id="CHEBI:30413"/>
    </cofactor>
</comment>